<reference evidence="1" key="1">
    <citation type="journal article" date="2013" name="Nat. Commun.">
        <title>Whole-genome sequencing of Oryza brachyantha reveals mechanisms underlying Oryza genome evolution.</title>
        <authorList>
            <person name="Chen J."/>
            <person name="Huang Q."/>
            <person name="Gao D."/>
            <person name="Wang J."/>
            <person name="Lang Y."/>
            <person name="Liu T."/>
            <person name="Li B."/>
            <person name="Bai Z."/>
            <person name="Luis Goicoechea J."/>
            <person name="Liang C."/>
            <person name="Chen C."/>
            <person name="Zhang W."/>
            <person name="Sun S."/>
            <person name="Liao Y."/>
            <person name="Zhang X."/>
            <person name="Yang L."/>
            <person name="Song C."/>
            <person name="Wang M."/>
            <person name="Shi J."/>
            <person name="Liu G."/>
            <person name="Liu J."/>
            <person name="Zhou H."/>
            <person name="Zhou W."/>
            <person name="Yu Q."/>
            <person name="An N."/>
            <person name="Chen Y."/>
            <person name="Cai Q."/>
            <person name="Wang B."/>
            <person name="Liu B."/>
            <person name="Min J."/>
            <person name="Huang Y."/>
            <person name="Wu H."/>
            <person name="Li Z."/>
            <person name="Zhang Y."/>
            <person name="Yin Y."/>
            <person name="Song W."/>
            <person name="Jiang J."/>
            <person name="Jackson S.A."/>
            <person name="Wing R.A."/>
            <person name="Wang J."/>
            <person name="Chen M."/>
        </authorList>
    </citation>
    <scope>NUCLEOTIDE SEQUENCE [LARGE SCALE GENOMIC DNA]</scope>
    <source>
        <strain evidence="1">cv. IRGC 101232</strain>
    </source>
</reference>
<accession>J3MDA5</accession>
<keyword evidence="2" id="KW-1185">Reference proteome</keyword>
<dbReference type="Proteomes" id="UP000006038">
    <property type="component" value="Chromosome 6"/>
</dbReference>
<protein>
    <submittedName>
        <fullName evidence="1">Uncharacterized protein</fullName>
    </submittedName>
</protein>
<organism evidence="1">
    <name type="scientific">Oryza brachyantha</name>
    <name type="common">malo sina</name>
    <dbReference type="NCBI Taxonomy" id="4533"/>
    <lineage>
        <taxon>Eukaryota</taxon>
        <taxon>Viridiplantae</taxon>
        <taxon>Streptophyta</taxon>
        <taxon>Embryophyta</taxon>
        <taxon>Tracheophyta</taxon>
        <taxon>Spermatophyta</taxon>
        <taxon>Magnoliopsida</taxon>
        <taxon>Liliopsida</taxon>
        <taxon>Poales</taxon>
        <taxon>Poaceae</taxon>
        <taxon>BOP clade</taxon>
        <taxon>Oryzoideae</taxon>
        <taxon>Oryzeae</taxon>
        <taxon>Oryzinae</taxon>
        <taxon>Oryza</taxon>
    </lineage>
</organism>
<dbReference type="Gramene" id="OB06G19990.1">
    <property type="protein sequence ID" value="OB06G19990.1"/>
    <property type="gene ID" value="OB06G19990"/>
</dbReference>
<sequence length="56" mass="6240">KSSHSTSEITSSLSCFIPSLRDFSPAITADLYKSNHVRLILCSQVHRAPTIPERLK</sequence>
<reference evidence="1" key="2">
    <citation type="submission" date="2013-04" db="UniProtKB">
        <authorList>
            <consortium name="EnsemblPlants"/>
        </authorList>
    </citation>
    <scope>IDENTIFICATION</scope>
</reference>
<evidence type="ECO:0000313" key="1">
    <source>
        <dbReference type="EnsemblPlants" id="OB06G19990.1"/>
    </source>
</evidence>
<dbReference type="EnsemblPlants" id="OB06G19990.1">
    <property type="protein sequence ID" value="OB06G19990.1"/>
    <property type="gene ID" value="OB06G19990"/>
</dbReference>
<dbReference type="HOGENOM" id="CLU_3020490_0_0_1"/>
<evidence type="ECO:0000313" key="2">
    <source>
        <dbReference type="Proteomes" id="UP000006038"/>
    </source>
</evidence>
<dbReference type="AlphaFoldDB" id="J3MDA5"/>
<proteinExistence type="predicted"/>
<name>J3MDA5_ORYBR</name>